<sequence>MSFVDCSKVDVLKTEKKGMGAFANQAIQKDTLIEKGVMRRILCEGNKNPYLFTWSENRDVWAFASGCATFYNTSIQPNCKVVRDFENDIFEIYALSDIQKGEELTHKYKSLEWRECFKELHNEIQ</sequence>
<dbReference type="PROSITE" id="PS50280">
    <property type="entry name" value="SET"/>
    <property type="match status" value="1"/>
</dbReference>
<evidence type="ECO:0000259" key="1">
    <source>
        <dbReference type="PROSITE" id="PS50280"/>
    </source>
</evidence>
<dbReference type="PIRSF" id="PIRSF022536">
    <property type="entry name" value="A612L_SET"/>
    <property type="match status" value="1"/>
</dbReference>
<feature type="domain" description="SET" evidence="1">
    <location>
        <begin position="7"/>
        <end position="109"/>
    </location>
</feature>
<dbReference type="GO" id="GO:0062122">
    <property type="term" value="F:histone H3K37 methyltransferase activity"/>
    <property type="evidence" value="ECO:0007669"/>
    <property type="project" value="InterPro"/>
</dbReference>
<dbReference type="AlphaFoldDB" id="A0A6C0L003"/>
<organism evidence="2">
    <name type="scientific">viral metagenome</name>
    <dbReference type="NCBI Taxonomy" id="1070528"/>
    <lineage>
        <taxon>unclassified sequences</taxon>
        <taxon>metagenomes</taxon>
        <taxon>organismal metagenomes</taxon>
    </lineage>
</organism>
<proteinExistence type="predicted"/>
<evidence type="ECO:0000313" key="2">
    <source>
        <dbReference type="EMBL" id="QHU23575.1"/>
    </source>
</evidence>
<dbReference type="InterPro" id="IPR046341">
    <property type="entry name" value="SET_dom_sf"/>
</dbReference>
<dbReference type="InterPro" id="IPR001214">
    <property type="entry name" value="SET_dom"/>
</dbReference>
<dbReference type="EMBL" id="MN741034">
    <property type="protein sequence ID" value="QHU23575.1"/>
    <property type="molecule type" value="Genomic_DNA"/>
</dbReference>
<dbReference type="Gene3D" id="2.170.270.10">
    <property type="entry name" value="SET domain"/>
    <property type="match status" value="1"/>
</dbReference>
<dbReference type="SMART" id="SM00317">
    <property type="entry name" value="SET"/>
    <property type="match status" value="1"/>
</dbReference>
<dbReference type="InterPro" id="IPR009207">
    <property type="entry name" value="SET7_MeTrfase"/>
</dbReference>
<name>A0A6C0L003_9ZZZZ</name>
<reference evidence="2" key="1">
    <citation type="journal article" date="2020" name="Nature">
        <title>Giant virus diversity and host interactions through global metagenomics.</title>
        <authorList>
            <person name="Schulz F."/>
            <person name="Roux S."/>
            <person name="Paez-Espino D."/>
            <person name="Jungbluth S."/>
            <person name="Walsh D.A."/>
            <person name="Denef V.J."/>
            <person name="McMahon K.D."/>
            <person name="Konstantinidis K.T."/>
            <person name="Eloe-Fadrosh E.A."/>
            <person name="Kyrpides N.C."/>
            <person name="Woyke T."/>
        </authorList>
    </citation>
    <scope>NUCLEOTIDE SEQUENCE</scope>
    <source>
        <strain evidence="2">GVMAG-S-ERX555907-94</strain>
    </source>
</reference>
<dbReference type="SUPFAM" id="SSF82199">
    <property type="entry name" value="SET domain"/>
    <property type="match status" value="1"/>
</dbReference>
<protein>
    <recommendedName>
        <fullName evidence="1">SET domain-containing protein</fullName>
    </recommendedName>
</protein>
<accession>A0A6C0L003</accession>
<dbReference type="Pfam" id="PF00856">
    <property type="entry name" value="SET"/>
    <property type="match status" value="1"/>
</dbReference>